<accession>B5EU39</accession>
<dbReference type="AlphaFoldDB" id="B5EU39"/>
<dbReference type="KEGG" id="vfm:VFMJ11_A0658"/>
<dbReference type="RefSeq" id="WP_012535304.1">
    <property type="nucleotide sequence ID" value="NC_011186.1"/>
</dbReference>
<sequence length="176" mass="19861">MSIQYENLDATTRDYMRSEINLDFENAQVYYSKYLKNGLQDLWDDLILSAANEHDDSWLENQIKTKNMLVDSYQKRKPSGGFTVAKVPYTAPQTLAEGEFNRLYCRGLCSRAIEEGKKVQVYRGKSVTNARSASQAMIGQIMDPKLLLEDLRVNIGVDPAFKLPSGPNSGLTIKLV</sequence>
<reference evidence="1 2" key="2">
    <citation type="journal article" date="2009" name="Nature">
        <title>A single regulatory gene is sufficient to alter bacterial host range.</title>
        <authorList>
            <person name="Mandel M.J."/>
            <person name="Wollenberg M.S."/>
            <person name="Stabb E.V."/>
            <person name="Visick K.L."/>
            <person name="Ruby E.G."/>
        </authorList>
    </citation>
    <scope>NUCLEOTIDE SEQUENCE [LARGE SCALE GENOMIC DNA]</scope>
    <source>
        <strain evidence="1 2">MJ11</strain>
    </source>
</reference>
<evidence type="ECO:0000313" key="2">
    <source>
        <dbReference type="Proteomes" id="UP000001857"/>
    </source>
</evidence>
<reference evidence="2" key="1">
    <citation type="submission" date="2008-08" db="EMBL/GenBank/DDBJ databases">
        <title>Complete sequence of Vibrio fischeri strain MJ11.</title>
        <authorList>
            <person name="Mandel M.J."/>
            <person name="Stabb E.V."/>
            <person name="Ruby E.G."/>
            <person name="Ferriera S."/>
            <person name="Johnson J."/>
            <person name="Kravitz S."/>
            <person name="Beeson K."/>
            <person name="Sutton G."/>
            <person name="Rogers Y.-H."/>
            <person name="Friedman R."/>
            <person name="Frazier M."/>
            <person name="Venter J.C."/>
        </authorList>
    </citation>
    <scope>NUCLEOTIDE SEQUENCE [LARGE SCALE GENOMIC DNA]</scope>
    <source>
        <strain evidence="2">MJ11</strain>
    </source>
</reference>
<evidence type="ECO:0000313" key="1">
    <source>
        <dbReference type="EMBL" id="ACH64180.1"/>
    </source>
</evidence>
<dbReference type="Proteomes" id="UP000001857">
    <property type="component" value="Chromosome II"/>
</dbReference>
<proteinExistence type="predicted"/>
<organism evidence="1 2">
    <name type="scientific">Aliivibrio fischeri (strain MJ11)</name>
    <name type="common">Vibrio fischeri</name>
    <dbReference type="NCBI Taxonomy" id="388396"/>
    <lineage>
        <taxon>Bacteria</taxon>
        <taxon>Pseudomonadati</taxon>
        <taxon>Pseudomonadota</taxon>
        <taxon>Gammaproteobacteria</taxon>
        <taxon>Vibrionales</taxon>
        <taxon>Vibrionaceae</taxon>
        <taxon>Aliivibrio</taxon>
    </lineage>
</organism>
<gene>
    <name evidence="1" type="ordered locus">VFMJ11_A0658</name>
</gene>
<protein>
    <submittedName>
        <fullName evidence="1">Uncharacterized protein</fullName>
    </submittedName>
</protein>
<dbReference type="EMBL" id="CP001133">
    <property type="protein sequence ID" value="ACH64180.1"/>
    <property type="molecule type" value="Genomic_DNA"/>
</dbReference>
<dbReference type="HOGENOM" id="CLU_130997_0_0_6"/>
<name>B5EU39_ALIFM</name>